<evidence type="ECO:0000313" key="2">
    <source>
        <dbReference type="Proteomes" id="UP000789920"/>
    </source>
</evidence>
<feature type="non-terminal residue" evidence="1">
    <location>
        <position position="1"/>
    </location>
</feature>
<sequence length="49" mass="5510">VVESATQIKENNLEAPVLFPEINYEHPQLVSDLPLPYVKNSGPYTLDNI</sequence>
<dbReference type="EMBL" id="CAJVQC010086996">
    <property type="protein sequence ID" value="CAG8823025.1"/>
    <property type="molecule type" value="Genomic_DNA"/>
</dbReference>
<accession>A0ACA9S246</accession>
<organism evidence="1 2">
    <name type="scientific">Racocetra persica</name>
    <dbReference type="NCBI Taxonomy" id="160502"/>
    <lineage>
        <taxon>Eukaryota</taxon>
        <taxon>Fungi</taxon>
        <taxon>Fungi incertae sedis</taxon>
        <taxon>Mucoromycota</taxon>
        <taxon>Glomeromycotina</taxon>
        <taxon>Glomeromycetes</taxon>
        <taxon>Diversisporales</taxon>
        <taxon>Gigasporaceae</taxon>
        <taxon>Racocetra</taxon>
    </lineage>
</organism>
<gene>
    <name evidence="1" type="ORF">RPERSI_LOCUS25940</name>
</gene>
<name>A0ACA9S246_9GLOM</name>
<evidence type="ECO:0000313" key="1">
    <source>
        <dbReference type="EMBL" id="CAG8823025.1"/>
    </source>
</evidence>
<dbReference type="Proteomes" id="UP000789920">
    <property type="component" value="Unassembled WGS sequence"/>
</dbReference>
<reference evidence="1" key="1">
    <citation type="submission" date="2021-06" db="EMBL/GenBank/DDBJ databases">
        <authorList>
            <person name="Kallberg Y."/>
            <person name="Tangrot J."/>
            <person name="Rosling A."/>
        </authorList>
    </citation>
    <scope>NUCLEOTIDE SEQUENCE</scope>
    <source>
        <strain evidence="1">MA461A</strain>
    </source>
</reference>
<keyword evidence="2" id="KW-1185">Reference proteome</keyword>
<proteinExistence type="predicted"/>
<comment type="caution">
    <text evidence="1">The sequence shown here is derived from an EMBL/GenBank/DDBJ whole genome shotgun (WGS) entry which is preliminary data.</text>
</comment>
<protein>
    <submittedName>
        <fullName evidence="1">12738_t:CDS:1</fullName>
    </submittedName>
</protein>